<dbReference type="InterPro" id="IPR047794">
    <property type="entry name" value="C45_proenzyme-like"/>
</dbReference>
<feature type="domain" description="Peptidase C45 hydrolase" evidence="1">
    <location>
        <begin position="111"/>
        <end position="343"/>
    </location>
</feature>
<dbReference type="Gene3D" id="3.60.60.10">
    <property type="entry name" value="Penicillin V Acylase, Chain A"/>
    <property type="match status" value="1"/>
</dbReference>
<gene>
    <name evidence="2" type="ORF">K8V35_00485</name>
</gene>
<dbReference type="InterPro" id="IPR005079">
    <property type="entry name" value="Peptidase_C45_hydrolase"/>
</dbReference>
<evidence type="ECO:0000313" key="2">
    <source>
        <dbReference type="EMBL" id="HJE18815.1"/>
    </source>
</evidence>
<protein>
    <submittedName>
        <fullName evidence="2">C45 family peptidase</fullName>
    </submittedName>
</protein>
<sequence>MKRITLSGTPSEIGYQHGSSAKDKVHLSLNSYERLFRENNGFTWKEAVEKGKFFMNYLEKNFPHLLEEMEGVAKGAGVDFYDILTLNARSEIALTSSKDGCTSLSYSKGNDNDLYIAQNWDWMSDQTGSLIFAEIEGKNHSIRTVTEAGILAKVGSNSHGLGIGLNALMIQDYKEGLPIHLALREILNCTDIDEAHALVRDEKVSAAGNFIMAQDNGETKRLINNEITPNLVTSKGFVDAGALCHTNHFNSEEIKKNVKLTPLENDNSYLRLERIKQLMNDAIENDKLIDEDVIHSWLSDHENSPMSICRHIQNDDGTVEGITVFSIIQNLTNKTGKIYVGQPCNPSDIFEISFQ</sequence>
<dbReference type="AlphaFoldDB" id="A0A921DVV3"/>
<dbReference type="InterPro" id="IPR047801">
    <property type="entry name" value="Peptidase_C45"/>
</dbReference>
<dbReference type="Pfam" id="PF03417">
    <property type="entry name" value="AAT"/>
    <property type="match status" value="1"/>
</dbReference>
<dbReference type="NCBIfam" id="NF040521">
    <property type="entry name" value="C45_proenzyme"/>
    <property type="match status" value="1"/>
</dbReference>
<accession>A0A921DVV3</accession>
<comment type="caution">
    <text evidence="2">The sequence shown here is derived from an EMBL/GenBank/DDBJ whole genome shotgun (WGS) entry which is preliminary data.</text>
</comment>
<dbReference type="Proteomes" id="UP000763505">
    <property type="component" value="Unassembled WGS sequence"/>
</dbReference>
<proteinExistence type="predicted"/>
<dbReference type="Gene3D" id="1.10.10.2120">
    <property type="match status" value="1"/>
</dbReference>
<dbReference type="PANTHER" id="PTHR34180:SF1">
    <property type="entry name" value="BETA-ALANYL-DOPAMINE_CARCININE HYDROLASE"/>
    <property type="match status" value="1"/>
</dbReference>
<name>A0A921DVV3_9STAP</name>
<evidence type="ECO:0000259" key="1">
    <source>
        <dbReference type="Pfam" id="PF03417"/>
    </source>
</evidence>
<evidence type="ECO:0000313" key="3">
    <source>
        <dbReference type="Proteomes" id="UP000763505"/>
    </source>
</evidence>
<reference evidence="2" key="2">
    <citation type="submission" date="2021-09" db="EMBL/GenBank/DDBJ databases">
        <authorList>
            <person name="Gilroy R."/>
        </authorList>
    </citation>
    <scope>NUCLEOTIDE SEQUENCE</scope>
    <source>
        <strain evidence="2">6019</strain>
    </source>
</reference>
<reference evidence="2" key="1">
    <citation type="journal article" date="2021" name="PeerJ">
        <title>Extensive microbial diversity within the chicken gut microbiome revealed by metagenomics and culture.</title>
        <authorList>
            <person name="Gilroy R."/>
            <person name="Ravi A."/>
            <person name="Getino M."/>
            <person name="Pursley I."/>
            <person name="Horton D.L."/>
            <person name="Alikhan N.F."/>
            <person name="Baker D."/>
            <person name="Gharbi K."/>
            <person name="Hall N."/>
            <person name="Watson M."/>
            <person name="Adriaenssens E.M."/>
            <person name="Foster-Nyarko E."/>
            <person name="Jarju S."/>
            <person name="Secka A."/>
            <person name="Antonio M."/>
            <person name="Oren A."/>
            <person name="Chaudhuri R.R."/>
            <person name="La Ragione R."/>
            <person name="Hildebrand F."/>
            <person name="Pallen M.J."/>
        </authorList>
    </citation>
    <scope>NUCLEOTIDE SEQUENCE</scope>
    <source>
        <strain evidence="2">6019</strain>
    </source>
</reference>
<dbReference type="PANTHER" id="PTHR34180">
    <property type="entry name" value="PEPTIDASE C45"/>
    <property type="match status" value="1"/>
</dbReference>
<dbReference type="EMBL" id="DYYI01000005">
    <property type="protein sequence ID" value="HJE18815.1"/>
    <property type="molecule type" value="Genomic_DNA"/>
</dbReference>
<organism evidence="2 3">
    <name type="scientific">Aliicoccus persicus</name>
    <dbReference type="NCBI Taxonomy" id="930138"/>
    <lineage>
        <taxon>Bacteria</taxon>
        <taxon>Bacillati</taxon>
        <taxon>Bacillota</taxon>
        <taxon>Bacilli</taxon>
        <taxon>Bacillales</taxon>
        <taxon>Staphylococcaceae</taxon>
        <taxon>Aliicoccus</taxon>
    </lineage>
</organism>